<keyword evidence="3" id="KW-0010">Activator</keyword>
<dbReference type="PRINTS" id="PR00034">
    <property type="entry name" value="HTHCRP"/>
</dbReference>
<dbReference type="GO" id="GO:0003700">
    <property type="term" value="F:DNA-binding transcription factor activity"/>
    <property type="evidence" value="ECO:0007669"/>
    <property type="project" value="TreeGrafter"/>
</dbReference>
<evidence type="ECO:0000259" key="5">
    <source>
        <dbReference type="PROSITE" id="PS50042"/>
    </source>
</evidence>
<evidence type="ECO:0000256" key="1">
    <source>
        <dbReference type="ARBA" id="ARBA00023015"/>
    </source>
</evidence>
<dbReference type="InterPro" id="IPR050397">
    <property type="entry name" value="Env_Response_Regulators"/>
</dbReference>
<organism evidence="7 8">
    <name type="scientific">Candidatus Cohnella colombiensis</name>
    <dbReference type="NCBI Taxonomy" id="3121368"/>
    <lineage>
        <taxon>Bacteria</taxon>
        <taxon>Bacillati</taxon>
        <taxon>Bacillota</taxon>
        <taxon>Bacilli</taxon>
        <taxon>Bacillales</taxon>
        <taxon>Paenibacillaceae</taxon>
        <taxon>Cohnella</taxon>
    </lineage>
</organism>
<gene>
    <name evidence="7" type="ORF">P0Y55_00430</name>
</gene>
<dbReference type="Proteomes" id="UP001178662">
    <property type="component" value="Chromosome"/>
</dbReference>
<dbReference type="InterPro" id="IPR018490">
    <property type="entry name" value="cNMP-bd_dom_sf"/>
</dbReference>
<dbReference type="SMART" id="SM00100">
    <property type="entry name" value="cNMP"/>
    <property type="match status" value="1"/>
</dbReference>
<dbReference type="PROSITE" id="PS51063">
    <property type="entry name" value="HTH_CRP_2"/>
    <property type="match status" value="1"/>
</dbReference>
<dbReference type="Pfam" id="PF13545">
    <property type="entry name" value="HTH_Crp_2"/>
    <property type="match status" value="1"/>
</dbReference>
<dbReference type="InterPro" id="IPR000595">
    <property type="entry name" value="cNMP-bd_dom"/>
</dbReference>
<dbReference type="SMART" id="SM00419">
    <property type="entry name" value="HTH_CRP"/>
    <property type="match status" value="1"/>
</dbReference>
<dbReference type="GO" id="GO:0003677">
    <property type="term" value="F:DNA binding"/>
    <property type="evidence" value="ECO:0007669"/>
    <property type="project" value="UniProtKB-KW"/>
</dbReference>
<evidence type="ECO:0000313" key="8">
    <source>
        <dbReference type="Proteomes" id="UP001178662"/>
    </source>
</evidence>
<dbReference type="PANTHER" id="PTHR24567:SF26">
    <property type="entry name" value="REGULATORY PROTEIN YEIL"/>
    <property type="match status" value="1"/>
</dbReference>
<dbReference type="InterPro" id="IPR012318">
    <property type="entry name" value="HTH_CRP"/>
</dbReference>
<evidence type="ECO:0000256" key="3">
    <source>
        <dbReference type="ARBA" id="ARBA00023159"/>
    </source>
</evidence>
<proteinExistence type="predicted"/>
<keyword evidence="2" id="KW-0238">DNA-binding</keyword>
<dbReference type="EMBL" id="CP119317">
    <property type="protein sequence ID" value="WEK54581.1"/>
    <property type="molecule type" value="Genomic_DNA"/>
</dbReference>
<dbReference type="PANTHER" id="PTHR24567">
    <property type="entry name" value="CRP FAMILY TRANSCRIPTIONAL REGULATORY PROTEIN"/>
    <property type="match status" value="1"/>
</dbReference>
<dbReference type="InterPro" id="IPR014710">
    <property type="entry name" value="RmlC-like_jellyroll"/>
</dbReference>
<dbReference type="Gene3D" id="1.10.10.10">
    <property type="entry name" value="Winged helix-like DNA-binding domain superfamily/Winged helix DNA-binding domain"/>
    <property type="match status" value="1"/>
</dbReference>
<dbReference type="CDD" id="cd00038">
    <property type="entry name" value="CAP_ED"/>
    <property type="match status" value="1"/>
</dbReference>
<name>A0AA95EX77_9BACL</name>
<evidence type="ECO:0000313" key="7">
    <source>
        <dbReference type="EMBL" id="WEK54581.1"/>
    </source>
</evidence>
<dbReference type="SUPFAM" id="SSF46785">
    <property type="entry name" value="Winged helix' DNA-binding domain"/>
    <property type="match status" value="1"/>
</dbReference>
<dbReference type="PROSITE" id="PS50042">
    <property type="entry name" value="CNMP_BINDING_3"/>
    <property type="match status" value="1"/>
</dbReference>
<protein>
    <submittedName>
        <fullName evidence="7">Crp/Fnr family transcriptional regulator</fullName>
    </submittedName>
</protein>
<dbReference type="SUPFAM" id="SSF51206">
    <property type="entry name" value="cAMP-binding domain-like"/>
    <property type="match status" value="1"/>
</dbReference>
<dbReference type="Pfam" id="PF00027">
    <property type="entry name" value="cNMP_binding"/>
    <property type="match status" value="1"/>
</dbReference>
<feature type="domain" description="HTH crp-type" evidence="6">
    <location>
        <begin position="151"/>
        <end position="224"/>
    </location>
</feature>
<evidence type="ECO:0000256" key="2">
    <source>
        <dbReference type="ARBA" id="ARBA00023125"/>
    </source>
</evidence>
<reference evidence="7" key="1">
    <citation type="submission" date="2023-03" db="EMBL/GenBank/DDBJ databases">
        <title>Andean soil-derived lignocellulolytic bacterial consortium as a source of novel taxa and putative plastic-active enzymes.</title>
        <authorList>
            <person name="Diaz-Garcia L."/>
            <person name="Chuvochina M."/>
            <person name="Feuerriegel G."/>
            <person name="Bunk B."/>
            <person name="Sproer C."/>
            <person name="Streit W.R."/>
            <person name="Rodriguez L.M."/>
            <person name="Overmann J."/>
            <person name="Jimenez D.J."/>
        </authorList>
    </citation>
    <scope>NUCLEOTIDE SEQUENCE</scope>
    <source>
        <strain evidence="7">MAG 2441</strain>
    </source>
</reference>
<evidence type="ECO:0000256" key="4">
    <source>
        <dbReference type="ARBA" id="ARBA00023163"/>
    </source>
</evidence>
<feature type="domain" description="Cyclic nucleotide-binding" evidence="5">
    <location>
        <begin position="14"/>
        <end position="137"/>
    </location>
</feature>
<keyword evidence="4" id="KW-0804">Transcription</keyword>
<accession>A0AA95EX77</accession>
<dbReference type="GO" id="GO:0005829">
    <property type="term" value="C:cytosol"/>
    <property type="evidence" value="ECO:0007669"/>
    <property type="project" value="TreeGrafter"/>
</dbReference>
<dbReference type="Gene3D" id="2.60.120.10">
    <property type="entry name" value="Jelly Rolls"/>
    <property type="match status" value="1"/>
</dbReference>
<keyword evidence="8" id="KW-1185">Reference proteome</keyword>
<evidence type="ECO:0000259" key="6">
    <source>
        <dbReference type="PROSITE" id="PS51063"/>
    </source>
</evidence>
<dbReference type="InterPro" id="IPR036388">
    <property type="entry name" value="WH-like_DNA-bd_sf"/>
</dbReference>
<sequence>MSMDKLWYLSKISIFEALPPEDLEEIDRMAPMTHFNALPKGKMVQTPGEEREGLFFVKKGKLRLYKINPEGKQFTVGILGRGNMFGEIDSFSLGTQGIYIETMEETLICSVLKEHFEKFLSNRPLLAMRFLKELSNRLKDRDELLEKLALGDLREKLLYLVVKLSDEFGVEEGAYRKIDLPLTHQELANMIGATRESVTLVLHELSDEGFVQTSRMSIMVNVTKVDELVRSNEIK</sequence>
<keyword evidence="1" id="KW-0805">Transcription regulation</keyword>
<dbReference type="AlphaFoldDB" id="A0AA95EX77"/>
<dbReference type="InterPro" id="IPR036390">
    <property type="entry name" value="WH_DNA-bd_sf"/>
</dbReference>